<sequence>MNHVGVNFQPGRLLPGLSSGFSSRSIIAARSQATSHMEAVWQSRRIFGLST</sequence>
<name>A0A5B0NJN6_PUCGR</name>
<evidence type="ECO:0000313" key="1">
    <source>
        <dbReference type="EMBL" id="KAA1088380.1"/>
    </source>
</evidence>
<proteinExistence type="predicted"/>
<organism evidence="1 2">
    <name type="scientific">Puccinia graminis f. sp. tritici</name>
    <dbReference type="NCBI Taxonomy" id="56615"/>
    <lineage>
        <taxon>Eukaryota</taxon>
        <taxon>Fungi</taxon>
        <taxon>Dikarya</taxon>
        <taxon>Basidiomycota</taxon>
        <taxon>Pucciniomycotina</taxon>
        <taxon>Pucciniomycetes</taxon>
        <taxon>Pucciniales</taxon>
        <taxon>Pucciniaceae</taxon>
        <taxon>Puccinia</taxon>
    </lineage>
</organism>
<reference evidence="1 2" key="1">
    <citation type="submission" date="2019-05" db="EMBL/GenBank/DDBJ databases">
        <title>Emergence of the Ug99 lineage of the wheat stem rust pathogen through somatic hybridization.</title>
        <authorList>
            <person name="Li F."/>
            <person name="Upadhyaya N.M."/>
            <person name="Sperschneider J."/>
            <person name="Matny O."/>
            <person name="Nguyen-Phuc H."/>
            <person name="Mago R."/>
            <person name="Raley C."/>
            <person name="Miller M.E."/>
            <person name="Silverstein K.A.T."/>
            <person name="Henningsen E."/>
            <person name="Hirsch C.D."/>
            <person name="Visser B."/>
            <person name="Pretorius Z.A."/>
            <person name="Steffenson B.J."/>
            <person name="Schwessinger B."/>
            <person name="Dodds P.N."/>
            <person name="Figueroa M."/>
        </authorList>
    </citation>
    <scope>NUCLEOTIDE SEQUENCE [LARGE SCALE GENOMIC DNA]</scope>
    <source>
        <strain evidence="1 2">Ug99</strain>
    </source>
</reference>
<comment type="caution">
    <text evidence="1">The sequence shown here is derived from an EMBL/GenBank/DDBJ whole genome shotgun (WGS) entry which is preliminary data.</text>
</comment>
<dbReference type="EMBL" id="VDEP01000406">
    <property type="protein sequence ID" value="KAA1088380.1"/>
    <property type="molecule type" value="Genomic_DNA"/>
</dbReference>
<dbReference type="AlphaFoldDB" id="A0A5B0NJN6"/>
<gene>
    <name evidence="1" type="ORF">PGTUg99_021224</name>
</gene>
<accession>A0A5B0NJN6</accession>
<dbReference type="Proteomes" id="UP000325313">
    <property type="component" value="Unassembled WGS sequence"/>
</dbReference>
<protein>
    <submittedName>
        <fullName evidence="1">Uncharacterized protein</fullName>
    </submittedName>
</protein>
<evidence type="ECO:0000313" key="2">
    <source>
        <dbReference type="Proteomes" id="UP000325313"/>
    </source>
</evidence>